<name>A0AAQ4ECA1_AMBAM</name>
<feature type="non-terminal residue" evidence="7">
    <location>
        <position position="1"/>
    </location>
</feature>
<dbReference type="Gene3D" id="3.30.160.60">
    <property type="entry name" value="Classic Zinc Finger"/>
    <property type="match status" value="2"/>
</dbReference>
<evidence type="ECO:0000256" key="2">
    <source>
        <dbReference type="ARBA" id="ARBA00022737"/>
    </source>
</evidence>
<dbReference type="AlphaFoldDB" id="A0AAQ4ECA1"/>
<dbReference type="Proteomes" id="UP001321473">
    <property type="component" value="Unassembled WGS sequence"/>
</dbReference>
<feature type="domain" description="C2H2-type" evidence="6">
    <location>
        <begin position="79"/>
        <end position="107"/>
    </location>
</feature>
<evidence type="ECO:0000313" key="7">
    <source>
        <dbReference type="EMBL" id="KAK8772366.1"/>
    </source>
</evidence>
<dbReference type="SUPFAM" id="SSF57667">
    <property type="entry name" value="beta-beta-alpha zinc fingers"/>
    <property type="match status" value="1"/>
</dbReference>
<evidence type="ECO:0000259" key="6">
    <source>
        <dbReference type="PROSITE" id="PS50157"/>
    </source>
</evidence>
<gene>
    <name evidence="7" type="ORF">V5799_024389</name>
</gene>
<evidence type="ECO:0000256" key="4">
    <source>
        <dbReference type="ARBA" id="ARBA00022833"/>
    </source>
</evidence>
<dbReference type="SMART" id="SM00355">
    <property type="entry name" value="ZnF_C2H2"/>
    <property type="match status" value="3"/>
</dbReference>
<keyword evidence="2" id="KW-0677">Repeat</keyword>
<dbReference type="GO" id="GO:0008270">
    <property type="term" value="F:zinc ion binding"/>
    <property type="evidence" value="ECO:0007669"/>
    <property type="project" value="UniProtKB-KW"/>
</dbReference>
<dbReference type="PANTHER" id="PTHR24379">
    <property type="entry name" value="KRAB AND ZINC FINGER DOMAIN-CONTAINING"/>
    <property type="match status" value="1"/>
</dbReference>
<evidence type="ECO:0000256" key="1">
    <source>
        <dbReference type="ARBA" id="ARBA00022723"/>
    </source>
</evidence>
<keyword evidence="8" id="KW-1185">Reference proteome</keyword>
<dbReference type="InterPro" id="IPR013087">
    <property type="entry name" value="Znf_C2H2_type"/>
</dbReference>
<protein>
    <recommendedName>
        <fullName evidence="6">C2H2-type domain-containing protein</fullName>
    </recommendedName>
</protein>
<dbReference type="EMBL" id="JARKHS020018397">
    <property type="protein sequence ID" value="KAK8772366.1"/>
    <property type="molecule type" value="Genomic_DNA"/>
</dbReference>
<organism evidence="7 8">
    <name type="scientific">Amblyomma americanum</name>
    <name type="common">Lone star tick</name>
    <dbReference type="NCBI Taxonomy" id="6943"/>
    <lineage>
        <taxon>Eukaryota</taxon>
        <taxon>Metazoa</taxon>
        <taxon>Ecdysozoa</taxon>
        <taxon>Arthropoda</taxon>
        <taxon>Chelicerata</taxon>
        <taxon>Arachnida</taxon>
        <taxon>Acari</taxon>
        <taxon>Parasitiformes</taxon>
        <taxon>Ixodida</taxon>
        <taxon>Ixodoidea</taxon>
        <taxon>Ixodidae</taxon>
        <taxon>Amblyomminae</taxon>
        <taxon>Amblyomma</taxon>
    </lineage>
</organism>
<evidence type="ECO:0000256" key="3">
    <source>
        <dbReference type="ARBA" id="ARBA00022771"/>
    </source>
</evidence>
<dbReference type="PROSITE" id="PS00028">
    <property type="entry name" value="ZINC_FINGER_C2H2_1"/>
    <property type="match status" value="3"/>
</dbReference>
<evidence type="ECO:0000313" key="8">
    <source>
        <dbReference type="Proteomes" id="UP001321473"/>
    </source>
</evidence>
<accession>A0AAQ4ECA1</accession>
<dbReference type="InterPro" id="IPR036236">
    <property type="entry name" value="Znf_C2H2_sf"/>
</dbReference>
<reference evidence="7 8" key="1">
    <citation type="journal article" date="2023" name="Arcadia Sci">
        <title>De novo assembly of a long-read Amblyomma americanum tick genome.</title>
        <authorList>
            <person name="Chou S."/>
            <person name="Poskanzer K.E."/>
            <person name="Rollins M."/>
            <person name="Thuy-Boun P.S."/>
        </authorList>
    </citation>
    <scope>NUCLEOTIDE SEQUENCE [LARGE SCALE GENOMIC DNA]</scope>
    <source>
        <strain evidence="7">F_SG_1</strain>
        <tissue evidence="7">Salivary glands</tissue>
    </source>
</reference>
<comment type="caution">
    <text evidence="7">The sequence shown here is derived from an EMBL/GenBank/DDBJ whole genome shotgun (WGS) entry which is preliminary data.</text>
</comment>
<feature type="domain" description="C2H2-type" evidence="6">
    <location>
        <begin position="137"/>
        <end position="161"/>
    </location>
</feature>
<sequence>RQPWLYCGVNVGVFFFFYEPHLKRSNAVAYLDNIKVQCPRDSGMAWHKCGACGKRFAFLKSLEEHQRTHSAGSPPPASFECELCALKFSLLSEYRSHTTQHHSGQASPDGFADEDRSYVLDEEDTDGQYSETPLKGFECQGCSKKFATAISRERHYQRKHAATPCSQERRRYHIKDYKVGRSLVIARTVR</sequence>
<dbReference type="FunFam" id="3.30.160.60:FF:000100">
    <property type="entry name" value="Zinc finger 45-like"/>
    <property type="match status" value="1"/>
</dbReference>
<dbReference type="PANTHER" id="PTHR24379:SF121">
    <property type="entry name" value="C2H2-TYPE DOMAIN-CONTAINING PROTEIN"/>
    <property type="match status" value="1"/>
</dbReference>
<proteinExistence type="predicted"/>
<dbReference type="PROSITE" id="PS50157">
    <property type="entry name" value="ZINC_FINGER_C2H2_2"/>
    <property type="match status" value="3"/>
</dbReference>
<feature type="domain" description="C2H2-type" evidence="6">
    <location>
        <begin position="47"/>
        <end position="74"/>
    </location>
</feature>
<dbReference type="Pfam" id="PF00096">
    <property type="entry name" value="zf-C2H2"/>
    <property type="match status" value="1"/>
</dbReference>
<keyword evidence="1" id="KW-0479">Metal-binding</keyword>
<keyword evidence="3 5" id="KW-0863">Zinc-finger</keyword>
<keyword evidence="4" id="KW-0862">Zinc</keyword>
<evidence type="ECO:0000256" key="5">
    <source>
        <dbReference type="PROSITE-ProRule" id="PRU00042"/>
    </source>
</evidence>